<dbReference type="SMART" id="SM00342">
    <property type="entry name" value="HTH_ARAC"/>
    <property type="match status" value="1"/>
</dbReference>
<evidence type="ECO:0000313" key="5">
    <source>
        <dbReference type="EMBL" id="ACK50100.1"/>
    </source>
</evidence>
<feature type="domain" description="HTH araC/xylS-type" evidence="4">
    <location>
        <begin position="229"/>
        <end position="327"/>
    </location>
</feature>
<dbReference type="InterPro" id="IPR018060">
    <property type="entry name" value="HTH_AraC"/>
</dbReference>
<dbReference type="InterPro" id="IPR018062">
    <property type="entry name" value="HTH_AraC-typ_CS"/>
</dbReference>
<dbReference type="RefSeq" id="WP_012590170.1">
    <property type="nucleotide sequence ID" value="NC_011666.1"/>
</dbReference>
<proteinExistence type="predicted"/>
<dbReference type="InterPro" id="IPR009057">
    <property type="entry name" value="Homeodomain-like_sf"/>
</dbReference>
<dbReference type="PANTHER" id="PTHR47894:SF4">
    <property type="entry name" value="HTH-TYPE TRANSCRIPTIONAL REGULATOR GADX"/>
    <property type="match status" value="1"/>
</dbReference>
<sequence length="342" mass="37629">MTAYALTRVSTIGPVADEIERAGGSLARVFRRAELPIKLIEKPNQLILLRDQFRLIENAAREIGDESLPARLSIHAGLAGLGPYGRHFMSFSRLGAAISEGVGAFAELLQAATRMQLAVNGRWAKWSYSITEPIDVGRQKNELLALGYMIDLLRCYAVKGWAPDHLELPGATLQAKADVEAIFGCSLKSGPAAAVIFPAELLQLPNPGSARKAPGDDFLFIPPEDDFLSCVSHLIQCEALAGRPSIDRIARRLGLPRRTLQRRMEERGATFESMLRATLLRQASAFLKEPGLSITDLAFELGYSDPAHFTRAFRSWTGMSPREWRSRLQESHAPRPEALSNG</sequence>
<accession>B8ENG9</accession>
<dbReference type="SUPFAM" id="SSF46689">
    <property type="entry name" value="Homeodomain-like"/>
    <property type="match status" value="1"/>
</dbReference>
<dbReference type="GO" id="GO:0003700">
    <property type="term" value="F:DNA-binding transcription factor activity"/>
    <property type="evidence" value="ECO:0007669"/>
    <property type="project" value="InterPro"/>
</dbReference>
<dbReference type="InterPro" id="IPR020449">
    <property type="entry name" value="Tscrpt_reg_AraC-type_HTH"/>
</dbReference>
<keyword evidence="3" id="KW-0804">Transcription</keyword>
<dbReference type="Pfam" id="PF12625">
    <property type="entry name" value="Arabinose_bd"/>
    <property type="match status" value="1"/>
</dbReference>
<dbReference type="OrthoDB" id="9805730at2"/>
<dbReference type="KEGG" id="msl:Msil_1131"/>
<dbReference type="Gene3D" id="1.10.10.60">
    <property type="entry name" value="Homeodomain-like"/>
    <property type="match status" value="1"/>
</dbReference>
<dbReference type="PANTHER" id="PTHR47894">
    <property type="entry name" value="HTH-TYPE TRANSCRIPTIONAL REGULATOR GADX"/>
    <property type="match status" value="1"/>
</dbReference>
<evidence type="ECO:0000256" key="1">
    <source>
        <dbReference type="ARBA" id="ARBA00023015"/>
    </source>
</evidence>
<keyword evidence="6" id="KW-1185">Reference proteome</keyword>
<dbReference type="PRINTS" id="PR00032">
    <property type="entry name" value="HTHARAC"/>
</dbReference>
<keyword evidence="2" id="KW-0238">DNA-binding</keyword>
<dbReference type="PROSITE" id="PS01124">
    <property type="entry name" value="HTH_ARAC_FAMILY_2"/>
    <property type="match status" value="1"/>
</dbReference>
<dbReference type="HOGENOM" id="CLU_047522_1_2_5"/>
<evidence type="ECO:0000313" key="6">
    <source>
        <dbReference type="Proteomes" id="UP000002257"/>
    </source>
</evidence>
<keyword evidence="1" id="KW-0805">Transcription regulation</keyword>
<dbReference type="InterPro" id="IPR032687">
    <property type="entry name" value="AraC-type_N"/>
</dbReference>
<dbReference type="GO" id="GO:0000976">
    <property type="term" value="F:transcription cis-regulatory region binding"/>
    <property type="evidence" value="ECO:0007669"/>
    <property type="project" value="TreeGrafter"/>
</dbReference>
<dbReference type="EMBL" id="CP001280">
    <property type="protein sequence ID" value="ACK50100.1"/>
    <property type="molecule type" value="Genomic_DNA"/>
</dbReference>
<gene>
    <name evidence="5" type="ordered locus">Msil_1131</name>
</gene>
<dbReference type="AlphaFoldDB" id="B8ENG9"/>
<dbReference type="eggNOG" id="COG2207">
    <property type="taxonomic scope" value="Bacteria"/>
</dbReference>
<reference evidence="5 6" key="1">
    <citation type="journal article" date="2010" name="J. Bacteriol.">
        <title>Complete genome sequence of the aerobic facultative methanotroph Methylocella silvestris BL2.</title>
        <authorList>
            <person name="Chen Y."/>
            <person name="Crombie A."/>
            <person name="Rahman M.T."/>
            <person name="Dedysh S.N."/>
            <person name="Liesack W."/>
            <person name="Stott M.B."/>
            <person name="Alam M."/>
            <person name="Theisen A.R."/>
            <person name="Murrell J.C."/>
            <person name="Dunfield P.F."/>
        </authorList>
    </citation>
    <scope>NUCLEOTIDE SEQUENCE [LARGE SCALE GENOMIC DNA]</scope>
    <source>
        <strain evidence="6">DSM 15510 / CIP 108128 / LMG 27833 / NCIMB 13906 / BL2</strain>
    </source>
</reference>
<dbReference type="GO" id="GO:0005829">
    <property type="term" value="C:cytosol"/>
    <property type="evidence" value="ECO:0007669"/>
    <property type="project" value="TreeGrafter"/>
</dbReference>
<dbReference type="PROSITE" id="PS00041">
    <property type="entry name" value="HTH_ARAC_FAMILY_1"/>
    <property type="match status" value="1"/>
</dbReference>
<organism evidence="5 6">
    <name type="scientific">Methylocella silvestris (strain DSM 15510 / CIP 108128 / LMG 27833 / NCIMB 13906 / BL2)</name>
    <dbReference type="NCBI Taxonomy" id="395965"/>
    <lineage>
        <taxon>Bacteria</taxon>
        <taxon>Pseudomonadati</taxon>
        <taxon>Pseudomonadota</taxon>
        <taxon>Alphaproteobacteria</taxon>
        <taxon>Hyphomicrobiales</taxon>
        <taxon>Beijerinckiaceae</taxon>
        <taxon>Methylocella</taxon>
    </lineage>
</organism>
<dbReference type="Pfam" id="PF12833">
    <property type="entry name" value="HTH_18"/>
    <property type="match status" value="1"/>
</dbReference>
<dbReference type="STRING" id="395965.Msil_1131"/>
<protein>
    <submittedName>
        <fullName evidence="5">Transcriptional regulator, AraC family</fullName>
    </submittedName>
</protein>
<evidence type="ECO:0000259" key="4">
    <source>
        <dbReference type="PROSITE" id="PS01124"/>
    </source>
</evidence>
<name>B8ENG9_METSB</name>
<evidence type="ECO:0000256" key="3">
    <source>
        <dbReference type="ARBA" id="ARBA00023163"/>
    </source>
</evidence>
<evidence type="ECO:0000256" key="2">
    <source>
        <dbReference type="ARBA" id="ARBA00023125"/>
    </source>
</evidence>
<dbReference type="Proteomes" id="UP000002257">
    <property type="component" value="Chromosome"/>
</dbReference>